<accession>A0AAV1ZCK4</accession>
<name>A0AAV1ZCK4_9ARAC</name>
<proteinExistence type="predicted"/>
<gene>
    <name evidence="1" type="ORF">LARSCL_LOCUS4385</name>
</gene>
<dbReference type="AlphaFoldDB" id="A0AAV1ZCK4"/>
<dbReference type="Proteomes" id="UP001497382">
    <property type="component" value="Unassembled WGS sequence"/>
</dbReference>
<sequence length="153" mass="17528">MAESNYTGVTSREVLIQDGHQVIYDFNLHHLDLIEKTFFPLEYETWCLTVPTSWKIELKCVRVPGNNGLYTFSVKLKRVDDSNRCVKASLHVSFYDVRGRVAFPPLISSKDIVEHDDELEDGFGDIPSADISHVVLVKVVIMIKRCHTETNFQ</sequence>
<evidence type="ECO:0000313" key="1">
    <source>
        <dbReference type="EMBL" id="CAL1268807.1"/>
    </source>
</evidence>
<protein>
    <recommendedName>
        <fullName evidence="3">MATH domain-containing protein</fullName>
    </recommendedName>
</protein>
<dbReference type="EMBL" id="CAXIEN010000036">
    <property type="protein sequence ID" value="CAL1268807.1"/>
    <property type="molecule type" value="Genomic_DNA"/>
</dbReference>
<keyword evidence="2" id="KW-1185">Reference proteome</keyword>
<comment type="caution">
    <text evidence="1">The sequence shown here is derived from an EMBL/GenBank/DDBJ whole genome shotgun (WGS) entry which is preliminary data.</text>
</comment>
<evidence type="ECO:0000313" key="2">
    <source>
        <dbReference type="Proteomes" id="UP001497382"/>
    </source>
</evidence>
<organism evidence="1 2">
    <name type="scientific">Larinioides sclopetarius</name>
    <dbReference type="NCBI Taxonomy" id="280406"/>
    <lineage>
        <taxon>Eukaryota</taxon>
        <taxon>Metazoa</taxon>
        <taxon>Ecdysozoa</taxon>
        <taxon>Arthropoda</taxon>
        <taxon>Chelicerata</taxon>
        <taxon>Arachnida</taxon>
        <taxon>Araneae</taxon>
        <taxon>Araneomorphae</taxon>
        <taxon>Entelegynae</taxon>
        <taxon>Araneoidea</taxon>
        <taxon>Araneidae</taxon>
        <taxon>Larinioides</taxon>
    </lineage>
</organism>
<evidence type="ECO:0008006" key="3">
    <source>
        <dbReference type="Google" id="ProtNLM"/>
    </source>
</evidence>
<reference evidence="1 2" key="1">
    <citation type="submission" date="2024-04" db="EMBL/GenBank/DDBJ databases">
        <authorList>
            <person name="Rising A."/>
            <person name="Reimegard J."/>
            <person name="Sonavane S."/>
            <person name="Akerstrom W."/>
            <person name="Nylinder S."/>
            <person name="Hedman E."/>
            <person name="Kallberg Y."/>
        </authorList>
    </citation>
    <scope>NUCLEOTIDE SEQUENCE [LARGE SCALE GENOMIC DNA]</scope>
</reference>